<dbReference type="InterPro" id="IPR008599">
    <property type="entry name" value="Diacid_rec"/>
</dbReference>
<evidence type="ECO:0000313" key="5">
    <source>
        <dbReference type="EMBL" id="SQJ11131.1"/>
    </source>
</evidence>
<dbReference type="PANTHER" id="PTHR33744:SF15">
    <property type="entry name" value="CARBOHYDRATE DIACID REGULATOR"/>
    <property type="match status" value="1"/>
</dbReference>
<dbReference type="GeneID" id="78453870"/>
<dbReference type="EMBL" id="LS483487">
    <property type="protein sequence ID" value="SQJ11131.1"/>
    <property type="molecule type" value="Genomic_DNA"/>
</dbReference>
<sequence>MNISVSLATNILNKMKEIIHQDLNYIDKSGIIIASTDPNRTGTFHAAALKCIKEKAPLIISSDDEFQGSRKGINMPIYFNNAIIGVIGITGDKNEVEKYGEIIRMMTEILIKEAWIKDSDIRTKEINRTFIERIVLGYDYDFFPTADFTFPYAVIVGKLNKNSSFLMNDKIYDILKNSLSYNKNNVYTISRNEIIILYHFHKDENISKTILQLQEKLLEKTKLDFRFGIGTKALEYNALKDSYKAAKEILNFMIKFSLKKPVSEYEKMDLEFIFLNLKKSDIDNFTNKILKNFTPKEVEEFSTLMNSYEENNGSILHTSEDLFMHKNTLQYKLNKIKQLSGYDPRQLKDFIVLSLAFKLQRTI</sequence>
<evidence type="ECO:0000313" key="6">
    <source>
        <dbReference type="Proteomes" id="UP000249008"/>
    </source>
</evidence>
<dbReference type="InterPro" id="IPR025736">
    <property type="entry name" value="PucR_C-HTH_dom"/>
</dbReference>
<accession>A0AAX1TT02</accession>
<proteinExistence type="inferred from homology"/>
<feature type="domain" description="CdaR GGDEF-like" evidence="4">
    <location>
        <begin position="147"/>
        <end position="251"/>
    </location>
</feature>
<dbReference type="AlphaFoldDB" id="A0AAX1TT02"/>
<protein>
    <submittedName>
        <fullName evidence="5">Sugar diacid regulator</fullName>
    </submittedName>
</protein>
<dbReference type="KEGG" id="ful:C4N20_03545"/>
<dbReference type="Pfam" id="PF05651">
    <property type="entry name" value="Diacid_rec"/>
    <property type="match status" value="1"/>
</dbReference>
<evidence type="ECO:0000259" key="3">
    <source>
        <dbReference type="Pfam" id="PF13556"/>
    </source>
</evidence>
<reference evidence="5 6" key="1">
    <citation type="submission" date="2018-06" db="EMBL/GenBank/DDBJ databases">
        <authorList>
            <consortium name="Pathogen Informatics"/>
            <person name="Doyle S."/>
        </authorList>
    </citation>
    <scope>NUCLEOTIDE SEQUENCE [LARGE SCALE GENOMIC DNA]</scope>
    <source>
        <strain evidence="5 6">NCTC12112</strain>
    </source>
</reference>
<dbReference type="PANTHER" id="PTHR33744">
    <property type="entry name" value="CARBOHYDRATE DIACID REGULATOR"/>
    <property type="match status" value="1"/>
</dbReference>
<evidence type="ECO:0000259" key="2">
    <source>
        <dbReference type="Pfam" id="PF05651"/>
    </source>
</evidence>
<evidence type="ECO:0000256" key="1">
    <source>
        <dbReference type="ARBA" id="ARBA00006754"/>
    </source>
</evidence>
<dbReference type="Pfam" id="PF13556">
    <property type="entry name" value="HTH_30"/>
    <property type="match status" value="1"/>
</dbReference>
<gene>
    <name evidence="5" type="primary">cdaR</name>
    <name evidence="5" type="ORF">NCTC12112_02592</name>
</gene>
<dbReference type="InterPro" id="IPR041522">
    <property type="entry name" value="CdaR_GGDEF"/>
</dbReference>
<dbReference type="RefSeq" id="WP_005980812.1">
    <property type="nucleotide sequence ID" value="NZ_BAABXY010000001.1"/>
</dbReference>
<feature type="domain" description="PucR C-terminal helix-turn-helix" evidence="3">
    <location>
        <begin position="307"/>
        <end position="358"/>
    </location>
</feature>
<organism evidence="5 6">
    <name type="scientific">Fusobacterium ulcerans</name>
    <dbReference type="NCBI Taxonomy" id="861"/>
    <lineage>
        <taxon>Bacteria</taxon>
        <taxon>Fusobacteriati</taxon>
        <taxon>Fusobacteriota</taxon>
        <taxon>Fusobacteriia</taxon>
        <taxon>Fusobacteriales</taxon>
        <taxon>Fusobacteriaceae</taxon>
        <taxon>Fusobacterium</taxon>
    </lineage>
</organism>
<dbReference type="Proteomes" id="UP000249008">
    <property type="component" value="Chromosome 1"/>
</dbReference>
<dbReference type="Pfam" id="PF17853">
    <property type="entry name" value="GGDEF_2"/>
    <property type="match status" value="1"/>
</dbReference>
<dbReference type="InterPro" id="IPR051448">
    <property type="entry name" value="CdaR-like_regulators"/>
</dbReference>
<dbReference type="InterPro" id="IPR042070">
    <property type="entry name" value="PucR_C-HTH_sf"/>
</dbReference>
<evidence type="ECO:0000259" key="4">
    <source>
        <dbReference type="Pfam" id="PF17853"/>
    </source>
</evidence>
<dbReference type="Gene3D" id="1.10.10.2840">
    <property type="entry name" value="PucR C-terminal helix-turn-helix domain"/>
    <property type="match status" value="1"/>
</dbReference>
<feature type="domain" description="Putative sugar diacid recognition" evidence="2">
    <location>
        <begin position="5"/>
        <end position="132"/>
    </location>
</feature>
<comment type="similarity">
    <text evidence="1">Belongs to the CdaR family.</text>
</comment>
<name>A0AAX1TT02_9FUSO</name>